<keyword evidence="2" id="KW-1185">Reference proteome</keyword>
<organism evidence="1 2">
    <name type="scientific">Gigaspora margarita</name>
    <dbReference type="NCBI Taxonomy" id="4874"/>
    <lineage>
        <taxon>Eukaryota</taxon>
        <taxon>Fungi</taxon>
        <taxon>Fungi incertae sedis</taxon>
        <taxon>Mucoromycota</taxon>
        <taxon>Glomeromycotina</taxon>
        <taxon>Glomeromycetes</taxon>
        <taxon>Diversisporales</taxon>
        <taxon>Gigasporaceae</taxon>
        <taxon>Gigaspora</taxon>
    </lineage>
</organism>
<protein>
    <submittedName>
        <fullName evidence="1">44642_t:CDS:1</fullName>
    </submittedName>
</protein>
<accession>A0ABN7V1H1</accession>
<evidence type="ECO:0000313" key="1">
    <source>
        <dbReference type="EMBL" id="CAG8717633.1"/>
    </source>
</evidence>
<evidence type="ECO:0000313" key="2">
    <source>
        <dbReference type="Proteomes" id="UP000789901"/>
    </source>
</evidence>
<dbReference type="Proteomes" id="UP000789901">
    <property type="component" value="Unassembled WGS sequence"/>
</dbReference>
<proteinExistence type="predicted"/>
<reference evidence="1 2" key="1">
    <citation type="submission" date="2021-06" db="EMBL/GenBank/DDBJ databases">
        <authorList>
            <person name="Kallberg Y."/>
            <person name="Tangrot J."/>
            <person name="Rosling A."/>
        </authorList>
    </citation>
    <scope>NUCLEOTIDE SEQUENCE [LARGE SCALE GENOMIC DNA]</scope>
    <source>
        <strain evidence="1 2">120-4 pot B 10/14</strain>
    </source>
</reference>
<sequence length="79" mass="8936">MPNIKPQRRNISKINLPIINITTNENEECKSFGFKFNVPDFPIPLDIGIDGGFCNTGQIVGDLFVELNFFNDSLQLFCL</sequence>
<dbReference type="EMBL" id="CAJVQB010008352">
    <property type="protein sequence ID" value="CAG8717633.1"/>
    <property type="molecule type" value="Genomic_DNA"/>
</dbReference>
<comment type="caution">
    <text evidence="1">The sequence shown here is derived from an EMBL/GenBank/DDBJ whole genome shotgun (WGS) entry which is preliminary data.</text>
</comment>
<name>A0ABN7V1H1_GIGMA</name>
<gene>
    <name evidence="1" type="ORF">GMARGA_LOCUS13254</name>
</gene>